<keyword evidence="2" id="KW-0479">Metal-binding</keyword>
<dbReference type="InterPro" id="IPR000433">
    <property type="entry name" value="Znf_ZZ"/>
</dbReference>
<dbReference type="InterPro" id="IPR034732">
    <property type="entry name" value="EPHD"/>
</dbReference>
<feature type="compositionally biased region" description="Basic residues" evidence="10">
    <location>
        <begin position="262"/>
        <end position="285"/>
    </location>
</feature>
<dbReference type="Proteomes" id="UP001139887">
    <property type="component" value="Unassembled WGS sequence"/>
</dbReference>
<dbReference type="SMART" id="SM00249">
    <property type="entry name" value="PHD"/>
    <property type="match status" value="1"/>
</dbReference>
<evidence type="ECO:0000259" key="11">
    <source>
        <dbReference type="PROSITE" id="PS51805"/>
    </source>
</evidence>
<feature type="compositionally biased region" description="Polar residues" evidence="10">
    <location>
        <begin position="356"/>
        <end position="369"/>
    </location>
</feature>
<dbReference type="InterPro" id="IPR016197">
    <property type="entry name" value="Chromo-like_dom_sf"/>
</dbReference>
<feature type="region of interest" description="Disordered" evidence="10">
    <location>
        <begin position="1085"/>
        <end position="1104"/>
    </location>
</feature>
<dbReference type="SUPFAM" id="SSF57850">
    <property type="entry name" value="RING/U-box"/>
    <property type="match status" value="1"/>
</dbReference>
<feature type="region of interest" description="Disordered" evidence="10">
    <location>
        <begin position="663"/>
        <end position="704"/>
    </location>
</feature>
<dbReference type="Gene3D" id="3.30.40.10">
    <property type="entry name" value="Zinc/RING finger domain, C3HC4 (zinc finger)"/>
    <property type="match status" value="1"/>
</dbReference>
<evidence type="ECO:0000256" key="7">
    <source>
        <dbReference type="ARBA" id="ARBA00023163"/>
    </source>
</evidence>
<gene>
    <name evidence="12" type="ORF">IWW36_003056</name>
</gene>
<dbReference type="SUPFAM" id="SSF53335">
    <property type="entry name" value="S-adenosyl-L-methionine-dependent methyltransferases"/>
    <property type="match status" value="1"/>
</dbReference>
<feature type="domain" description="PHD-type" evidence="11">
    <location>
        <begin position="1112"/>
        <end position="1235"/>
    </location>
</feature>
<dbReference type="SMART" id="SM00291">
    <property type="entry name" value="ZnF_ZZ"/>
    <property type="match status" value="2"/>
</dbReference>
<feature type="region of interest" description="Disordered" evidence="10">
    <location>
        <begin position="1857"/>
        <end position="1876"/>
    </location>
</feature>
<feature type="coiled-coil region" evidence="9">
    <location>
        <begin position="810"/>
        <end position="841"/>
    </location>
</feature>
<keyword evidence="5" id="KW-0862">Zinc</keyword>
<dbReference type="Gene3D" id="2.30.30.140">
    <property type="match status" value="4"/>
</dbReference>
<dbReference type="SUPFAM" id="SSF54160">
    <property type="entry name" value="Chromo domain-like"/>
    <property type="match status" value="4"/>
</dbReference>
<feature type="compositionally biased region" description="Acidic residues" evidence="10">
    <location>
        <begin position="1864"/>
        <end position="1875"/>
    </location>
</feature>
<feature type="compositionally biased region" description="Polar residues" evidence="10">
    <location>
        <begin position="663"/>
        <end position="687"/>
    </location>
</feature>
<organism evidence="12 13">
    <name type="scientific">Coemansia brasiliensis</name>
    <dbReference type="NCBI Taxonomy" id="2650707"/>
    <lineage>
        <taxon>Eukaryota</taxon>
        <taxon>Fungi</taxon>
        <taxon>Fungi incertae sedis</taxon>
        <taxon>Zoopagomycota</taxon>
        <taxon>Kickxellomycotina</taxon>
        <taxon>Kickxellomycetes</taxon>
        <taxon>Kickxellales</taxon>
        <taxon>Kickxellaceae</taxon>
        <taxon>Coemansia</taxon>
    </lineage>
</organism>
<keyword evidence="6" id="KW-0805">Transcription regulation</keyword>
<evidence type="ECO:0000256" key="8">
    <source>
        <dbReference type="ARBA" id="ARBA00023242"/>
    </source>
</evidence>
<keyword evidence="4" id="KW-0863">Zinc-finger</keyword>
<dbReference type="PANTHER" id="PTHR45888:SF5">
    <property type="entry name" value="D4, ISOFORM A"/>
    <property type="match status" value="1"/>
</dbReference>
<dbReference type="GO" id="GO:0005634">
    <property type="term" value="C:nucleus"/>
    <property type="evidence" value="ECO:0007669"/>
    <property type="project" value="UniProtKB-SubCell"/>
</dbReference>
<comment type="subcellular location">
    <subcellularLocation>
        <location evidence="1">Nucleus</location>
    </subcellularLocation>
</comment>
<dbReference type="InterPro" id="IPR001965">
    <property type="entry name" value="Znf_PHD"/>
</dbReference>
<reference evidence="12" key="1">
    <citation type="submission" date="2022-07" db="EMBL/GenBank/DDBJ databases">
        <title>Phylogenomic reconstructions and comparative analyses of Kickxellomycotina fungi.</title>
        <authorList>
            <person name="Reynolds N.K."/>
            <person name="Stajich J.E."/>
            <person name="Barry K."/>
            <person name="Grigoriev I.V."/>
            <person name="Crous P."/>
            <person name="Smith M.E."/>
        </authorList>
    </citation>
    <scope>NUCLEOTIDE SEQUENCE</scope>
    <source>
        <strain evidence="12">NRRL 1566</strain>
    </source>
</reference>
<dbReference type="CDD" id="cd15571">
    <property type="entry name" value="ePHD"/>
    <property type="match status" value="1"/>
</dbReference>
<dbReference type="OrthoDB" id="161570at2759"/>
<keyword evidence="7" id="KW-0804">Transcription</keyword>
<evidence type="ECO:0000256" key="10">
    <source>
        <dbReference type="SAM" id="MobiDB-lite"/>
    </source>
</evidence>
<name>A0A9W8I650_9FUNG</name>
<dbReference type="EMBL" id="JANBUW010000130">
    <property type="protein sequence ID" value="KAJ2848822.1"/>
    <property type="molecule type" value="Genomic_DNA"/>
</dbReference>
<evidence type="ECO:0000256" key="5">
    <source>
        <dbReference type="ARBA" id="ARBA00022833"/>
    </source>
</evidence>
<evidence type="ECO:0000256" key="9">
    <source>
        <dbReference type="SAM" id="Coils"/>
    </source>
</evidence>
<accession>A0A9W8I650</accession>
<dbReference type="Gene3D" id="3.40.50.150">
    <property type="entry name" value="Vaccinia Virus protein VP39"/>
    <property type="match status" value="2"/>
</dbReference>
<dbReference type="CDD" id="cd20104">
    <property type="entry name" value="MBT_PHF20L1-like"/>
    <property type="match status" value="1"/>
</dbReference>
<keyword evidence="8" id="KW-0539">Nucleus</keyword>
<feature type="compositionally biased region" description="Basic residues" evidence="10">
    <location>
        <begin position="83"/>
        <end position="92"/>
    </location>
</feature>
<keyword evidence="3" id="KW-0677">Repeat</keyword>
<protein>
    <recommendedName>
        <fullName evidence="11">PHD-type domain-containing protein</fullName>
    </recommendedName>
</protein>
<evidence type="ECO:0000256" key="3">
    <source>
        <dbReference type="ARBA" id="ARBA00022737"/>
    </source>
</evidence>
<dbReference type="PANTHER" id="PTHR45888">
    <property type="entry name" value="HL01030P-RELATED"/>
    <property type="match status" value="1"/>
</dbReference>
<feature type="region of interest" description="Disordered" evidence="10">
    <location>
        <begin position="51"/>
        <end position="100"/>
    </location>
</feature>
<feature type="region of interest" description="Disordered" evidence="10">
    <location>
        <begin position="1"/>
        <end position="38"/>
    </location>
</feature>
<evidence type="ECO:0000313" key="13">
    <source>
        <dbReference type="Proteomes" id="UP001139887"/>
    </source>
</evidence>
<dbReference type="Pfam" id="PF13771">
    <property type="entry name" value="zf-HC5HC2H"/>
    <property type="match status" value="1"/>
</dbReference>
<feature type="compositionally biased region" description="Polar residues" evidence="10">
    <location>
        <begin position="66"/>
        <end position="81"/>
    </location>
</feature>
<comment type="caution">
    <text evidence="12">The sequence shown here is derived from an EMBL/GenBank/DDBJ whole genome shotgun (WGS) entry which is preliminary data.</text>
</comment>
<feature type="region of interest" description="Disordered" evidence="10">
    <location>
        <begin position="253"/>
        <end position="307"/>
    </location>
</feature>
<dbReference type="PROSITE" id="PS51805">
    <property type="entry name" value="EPHD"/>
    <property type="match status" value="1"/>
</dbReference>
<dbReference type="InterPro" id="IPR029063">
    <property type="entry name" value="SAM-dependent_MTases_sf"/>
</dbReference>
<dbReference type="GO" id="GO:0008270">
    <property type="term" value="F:zinc ion binding"/>
    <property type="evidence" value="ECO:0007669"/>
    <property type="project" value="UniProtKB-KW"/>
</dbReference>
<keyword evidence="9" id="KW-0175">Coiled coil</keyword>
<evidence type="ECO:0000256" key="2">
    <source>
        <dbReference type="ARBA" id="ARBA00022723"/>
    </source>
</evidence>
<keyword evidence="13" id="KW-1185">Reference proteome</keyword>
<evidence type="ECO:0000256" key="6">
    <source>
        <dbReference type="ARBA" id="ARBA00023015"/>
    </source>
</evidence>
<proteinExistence type="predicted"/>
<evidence type="ECO:0000256" key="4">
    <source>
        <dbReference type="ARBA" id="ARBA00022771"/>
    </source>
</evidence>
<dbReference type="InterPro" id="IPR013083">
    <property type="entry name" value="Znf_RING/FYVE/PHD"/>
</dbReference>
<feature type="region of interest" description="Disordered" evidence="10">
    <location>
        <begin position="337"/>
        <end position="370"/>
    </location>
</feature>
<sequence>MSTFVEQTAEDQHASTSKSSLISPPIEDLNYDSSGSLSSLDSELDLLTDIADPAEASGHKEPIADSVSTGDTIEPVASSSPPAKRKRGRPCKPKNAPPDIVTTGAFMTRATLRKLGMAEVSTNVDTIEAVLSTGSKVKVLNIDKHWYTAVVLAINKGKVMVHYPDWDHSFNEWIPIDSRRLVYRGKNVGNVSGALEALKQLENNNLDTEDPELVGFDLAEAISKAFSPDSDNGREGKVLRTVDSDHSVKLDDSLIDTSNLRGRPKGSKNRRRAGHIKNRPRKSAAKKVDTDKQAIESSEPVAEREAPPIPVELRIPEVRLAPNSDNPYARQHCPEEIFGSDSDANADTAMARSESNRVSSQSGNSTDKASSIWHLTRGPYVTTGAFLTRRAIKSLAQSEATGGIIQEHHGYYPGQLVEVLNADRKWYMGRVITYANKKFLVHYNGWNHSQNEWIAAGSKRMCAAREVAETEEEARKICVVLVDEYNAYIDEVEKKKAERIAAKRKAKPVCKIPANIPTAKSTSNAMSHSINPASSDEDEQAHIVEDETDEDVEPISVDSGYTQVPQLLRVKDYVKLFSIGMAIAARDRNKLWWKAEIVGIKHFRLRVHYTGFSSYWDEWMEMNTQRIMLVSSSDTTPTEQDDELLAGDSTLENLDSAKANATGTVNTANQHQKQNSGESQKGKNAQPSKRLGRPPNPETKSTPLSLRLALKALENDREMYEQCHPEELDVFHLPKEHMSMRDYSTFLKVGDRVRIRDSDKQWYECTIIDFRHCRIRVCFNGRSDESNQWIPVNSDRIRVLRETIDGDKRLEKLERESRIALRRKREKLRALRRKRAQVSVASLVRLAESLEYIVDQEEPASGNSQIDEAAPDNGVESIEDQPLLQVMLEKDSDAFDSMPLMTRMMLTEHFNRYRLSSRVGHSGCAIEDSATWFVYCNLCNVVIRTFRYYCVSCEKPSDGYDYESYDLCLMCFSKSFPTDHPHPPTCFARSAVGNVDGVVQFTSNVLSKYRKQSLAANSDSSVDMFAGVVAVYEPDEFDTSYNMPSATSNTWSKLAVGLHGTTTWMDDTGQSAVLGRIAGRSRRSHISDVIEPGNGSDKSDANGSNDRLSEIIPRCAFCGEDALYESGLLGGFAGDHPFILASTSEDGTLIRRRFWAHDACARYSPEVLVSDSGKWFNVAAALRRGRTIKCAICKRRGATVGCFHGRCQKSYHVVCTQKPKEFFEQGFTFWCPRHSRIVSGGSRLGRDALDEEQHTARCANCNHELSGDLMWMTCLECPNEPKRQFNICLSCYDSKDALVNHPHKKRCFREHLSHAGGVSSTGKYLVGRSGPGRKPKNPAGCHYCRSRQSRRWRKGYGGVVMCETCFNTAHSLQGGSQDKQLPANTLYEPDLFADDNEGSGQLEVVALNPFGSSLVTTDSGSQKEQQQQQPVQTSALVEDYAQSIYFTRETCIASNRIGMSSVSQQPLGQLSSYGPTDSMLFTLAIDSSYFDIPGRAPRWGSHSGTDYHGTWLPQTVRRALLRYTKRGDRVLSNFLGRGTDAIECFLLSRKCIGVDINPSAVALAQRNCSFTIMPDSGMSVEFRPAIMQGDARQLSSGLWPGAAYFAEPESFDHILSHPPYKDCVLYSTNIDGDLSRFPGPEEFQREMEKVVSESWRLLRMGRHLTLGIGDNRAECFYIPVSYQLFRTYINHGFELEELIVKRQRYCQAFGLGTYLCVQFDFLMFTHEFIATLRKVPQDQVDRMHLTSEQYAEHKDLGFHGHATSDSMFATGSKLGGLVAIKGRTLREVPPSPIERKSVVMGSVWTFEPHPVFLFSHLCMSRMVQRFGRDESNWEQIDLALENKKIAENQVQLEAANIESGNNEQNDDMSDSEPEFADNGTRAGGYELERQRQIQENREQLLHLGLVSELGEDSTDTAHYQKMVAMYPRLPLDTTPLALIVVPHISNLEFKRCHIEPYRQALVQITHDASNRLCPSGLLVIGVQDVRDENGKLWPLGMLVLEDVQRAIGSIRLRLKEFIVVVENGHARKRDDVVSRETFVDEKCIVGASITDDIHVPIVHAYYLVFMKLK</sequence>
<evidence type="ECO:0000313" key="12">
    <source>
        <dbReference type="EMBL" id="KAJ2848822.1"/>
    </source>
</evidence>
<evidence type="ECO:0000256" key="1">
    <source>
        <dbReference type="ARBA" id="ARBA00004123"/>
    </source>
</evidence>